<keyword evidence="5" id="KW-0964">Secreted</keyword>
<keyword evidence="9" id="KW-0282">Flagellum</keyword>
<dbReference type="Pfam" id="PF06429">
    <property type="entry name" value="Flg_bbr_C"/>
    <property type="match status" value="1"/>
</dbReference>
<evidence type="ECO:0000256" key="2">
    <source>
        <dbReference type="ARBA" id="ARBA00004613"/>
    </source>
</evidence>
<evidence type="ECO:0000256" key="4">
    <source>
        <dbReference type="ARBA" id="ARBA00016244"/>
    </source>
</evidence>
<dbReference type="InterPro" id="IPR053927">
    <property type="entry name" value="FlgK_helical"/>
</dbReference>
<proteinExistence type="inferred from homology"/>
<keyword evidence="9" id="KW-0969">Cilium</keyword>
<sequence length="487" mass="50658">MSLSVAYNTARSSLQASQSQMAVVSRNTSGATDPSYSRKIGVLTTTGGYARVTVLRASDQALLTKMLETTSASATQKALLDGLQKLSQTIGDTELDESAAARVGALNSALQQYANAPDNTTLARAFVKAATDLADTLNRATATIQSVRLEADKGMAGSVNRINDLLAKFEKANQQVMSGTALGADVSDAMDTRDSLIAQLSEEIGITVVPRAGNDIALYTDSGVPLFERTARPVTFSPTTVFGPATTGGDVFIDGIRVTGPGALMPLNSGNLVGLAQVRDDVAVTYQKQLDELARGLIQAFAESDQSGAGQPDMPGIFTFAGAAGIPTMPASTGLAGLIRVSDAVDPAKGGTFEAIRDGGINGTDYVYNPSGNANAAFSGRLYALTSGMVAERPFDPAFGFGPTASLQGFASLTGSWLETTRQSASQNVDYQTTLLSHASEALSNATDVNMDDETALMLQLEKSYAASAKLLSVIDQMLKTLLSVVG</sequence>
<protein>
    <recommendedName>
        <fullName evidence="4">Flagellar hook-associated protein 1</fullName>
    </recommendedName>
</protein>
<evidence type="ECO:0000256" key="6">
    <source>
        <dbReference type="ARBA" id="ARBA00023143"/>
    </source>
</evidence>
<evidence type="ECO:0000259" key="8">
    <source>
        <dbReference type="Pfam" id="PF22638"/>
    </source>
</evidence>
<evidence type="ECO:0000256" key="1">
    <source>
        <dbReference type="ARBA" id="ARBA00004365"/>
    </source>
</evidence>
<keyword evidence="10" id="KW-1185">Reference proteome</keyword>
<dbReference type="GO" id="GO:0005576">
    <property type="term" value="C:extracellular region"/>
    <property type="evidence" value="ECO:0007669"/>
    <property type="project" value="UniProtKB-SubCell"/>
</dbReference>
<dbReference type="InterPro" id="IPR002371">
    <property type="entry name" value="FlgK"/>
</dbReference>
<evidence type="ECO:0000313" key="10">
    <source>
        <dbReference type="Proteomes" id="UP000572984"/>
    </source>
</evidence>
<evidence type="ECO:0000256" key="5">
    <source>
        <dbReference type="ARBA" id="ARBA00022525"/>
    </source>
</evidence>
<comment type="subcellular location">
    <subcellularLocation>
        <location evidence="1">Bacterial flagellum</location>
    </subcellularLocation>
    <subcellularLocation>
        <location evidence="2">Secreted</location>
    </subcellularLocation>
</comment>
<comment type="caution">
    <text evidence="9">The sequence shown here is derived from an EMBL/GenBank/DDBJ whole genome shotgun (WGS) entry which is preliminary data.</text>
</comment>
<evidence type="ECO:0000259" key="7">
    <source>
        <dbReference type="Pfam" id="PF06429"/>
    </source>
</evidence>
<feature type="domain" description="Flagellar basal-body/hook protein C-terminal" evidence="7">
    <location>
        <begin position="447"/>
        <end position="484"/>
    </location>
</feature>
<comment type="similarity">
    <text evidence="3">Belongs to the flagella basal body rod proteins family.</text>
</comment>
<reference evidence="9 10" key="1">
    <citation type="submission" date="2020-07" db="EMBL/GenBank/DDBJ databases">
        <title>Draft genome and description of Microvirga mediterraneensis Marseille-Q2068 sp. nov.</title>
        <authorList>
            <person name="Boxberger M."/>
        </authorList>
    </citation>
    <scope>NUCLEOTIDE SEQUENCE [LARGE SCALE GENOMIC DNA]</scope>
    <source>
        <strain evidence="9 10">Marseille-Q2068</strain>
    </source>
</reference>
<gene>
    <name evidence="9" type="primary">flgK</name>
    <name evidence="9" type="ORF">H0S73_01040</name>
</gene>
<dbReference type="GO" id="GO:0005198">
    <property type="term" value="F:structural molecule activity"/>
    <property type="evidence" value="ECO:0007669"/>
    <property type="project" value="InterPro"/>
</dbReference>
<dbReference type="SUPFAM" id="SSF64518">
    <property type="entry name" value="Phase 1 flagellin"/>
    <property type="match status" value="1"/>
</dbReference>
<name>A0A838BGK6_9HYPH</name>
<evidence type="ECO:0000313" key="9">
    <source>
        <dbReference type="EMBL" id="MBA1154710.1"/>
    </source>
</evidence>
<keyword evidence="9" id="KW-0966">Cell projection</keyword>
<dbReference type="Proteomes" id="UP000572984">
    <property type="component" value="Unassembled WGS sequence"/>
</dbReference>
<feature type="domain" description="Flagellar hook-associated protein FlgK helical" evidence="8">
    <location>
        <begin position="96"/>
        <end position="311"/>
    </location>
</feature>
<evidence type="ECO:0000256" key="3">
    <source>
        <dbReference type="ARBA" id="ARBA00009677"/>
    </source>
</evidence>
<accession>A0A838BGK6</accession>
<dbReference type="GO" id="GO:0009424">
    <property type="term" value="C:bacterial-type flagellum hook"/>
    <property type="evidence" value="ECO:0007669"/>
    <property type="project" value="InterPro"/>
</dbReference>
<dbReference type="AlphaFoldDB" id="A0A838BGK6"/>
<dbReference type="PANTHER" id="PTHR30033:SF1">
    <property type="entry name" value="FLAGELLAR HOOK-ASSOCIATED PROTEIN 1"/>
    <property type="match status" value="1"/>
</dbReference>
<keyword evidence="6" id="KW-0975">Bacterial flagellum</keyword>
<organism evidence="9 10">
    <name type="scientific">Microvirga mediterraneensis</name>
    <dbReference type="NCBI Taxonomy" id="2754695"/>
    <lineage>
        <taxon>Bacteria</taxon>
        <taxon>Pseudomonadati</taxon>
        <taxon>Pseudomonadota</taxon>
        <taxon>Alphaproteobacteria</taxon>
        <taxon>Hyphomicrobiales</taxon>
        <taxon>Methylobacteriaceae</taxon>
        <taxon>Microvirga</taxon>
    </lineage>
</organism>
<dbReference type="GO" id="GO:0044780">
    <property type="term" value="P:bacterial-type flagellum assembly"/>
    <property type="evidence" value="ECO:0007669"/>
    <property type="project" value="InterPro"/>
</dbReference>
<dbReference type="Pfam" id="PF22638">
    <property type="entry name" value="FlgK_D1"/>
    <property type="match status" value="1"/>
</dbReference>
<dbReference type="InterPro" id="IPR010930">
    <property type="entry name" value="Flg_bb/hook_C_dom"/>
</dbReference>
<dbReference type="NCBIfam" id="TIGR02492">
    <property type="entry name" value="flgK_ends"/>
    <property type="match status" value="1"/>
</dbReference>
<dbReference type="EMBL" id="JACDXJ010000001">
    <property type="protein sequence ID" value="MBA1154710.1"/>
    <property type="molecule type" value="Genomic_DNA"/>
</dbReference>
<dbReference type="PANTHER" id="PTHR30033">
    <property type="entry name" value="FLAGELLAR HOOK-ASSOCIATED PROTEIN 1"/>
    <property type="match status" value="1"/>
</dbReference>
<dbReference type="RefSeq" id="WP_181050408.1">
    <property type="nucleotide sequence ID" value="NZ_JACDXJ010000001.1"/>
</dbReference>